<feature type="non-terminal residue" evidence="1">
    <location>
        <position position="57"/>
    </location>
</feature>
<dbReference type="Proteomes" id="UP001162483">
    <property type="component" value="Unassembled WGS sequence"/>
</dbReference>
<evidence type="ECO:0000313" key="1">
    <source>
        <dbReference type="EMBL" id="CAI9590160.1"/>
    </source>
</evidence>
<proteinExistence type="predicted"/>
<keyword evidence="2" id="KW-1185">Reference proteome</keyword>
<organism evidence="1 2">
    <name type="scientific">Staurois parvus</name>
    <dbReference type="NCBI Taxonomy" id="386267"/>
    <lineage>
        <taxon>Eukaryota</taxon>
        <taxon>Metazoa</taxon>
        <taxon>Chordata</taxon>
        <taxon>Craniata</taxon>
        <taxon>Vertebrata</taxon>
        <taxon>Euteleostomi</taxon>
        <taxon>Amphibia</taxon>
        <taxon>Batrachia</taxon>
        <taxon>Anura</taxon>
        <taxon>Neobatrachia</taxon>
        <taxon>Ranoidea</taxon>
        <taxon>Ranidae</taxon>
        <taxon>Staurois</taxon>
    </lineage>
</organism>
<comment type="caution">
    <text evidence="1">The sequence shown here is derived from an EMBL/GenBank/DDBJ whole genome shotgun (WGS) entry which is preliminary data.</text>
</comment>
<gene>
    <name evidence="1" type="ORF">SPARVUS_LOCUS11008971</name>
</gene>
<protein>
    <submittedName>
        <fullName evidence="1">Uncharacterized protein</fullName>
    </submittedName>
</protein>
<sequence length="57" mass="6530">MQSNTKQCAGADRGEICIVYIQVSPPSVILRDRRVLVQNHRPGPVDRKLRPPMQKYI</sequence>
<reference evidence="1" key="1">
    <citation type="submission" date="2023-05" db="EMBL/GenBank/DDBJ databases">
        <authorList>
            <person name="Stuckert A."/>
        </authorList>
    </citation>
    <scope>NUCLEOTIDE SEQUENCE</scope>
</reference>
<name>A0ABN9F234_9NEOB</name>
<dbReference type="EMBL" id="CATNWA010016132">
    <property type="protein sequence ID" value="CAI9590160.1"/>
    <property type="molecule type" value="Genomic_DNA"/>
</dbReference>
<evidence type="ECO:0000313" key="2">
    <source>
        <dbReference type="Proteomes" id="UP001162483"/>
    </source>
</evidence>
<accession>A0ABN9F234</accession>